<dbReference type="Pfam" id="PF11079">
    <property type="entry name" value="YqhG"/>
    <property type="match status" value="1"/>
</dbReference>
<dbReference type="AlphaFoldDB" id="A0A0Q3VJ22"/>
<evidence type="ECO:0000256" key="1">
    <source>
        <dbReference type="SAM" id="Coils"/>
    </source>
</evidence>
<organism evidence="2 3">
    <name type="scientific">Cytobacillus solani</name>
    <dbReference type="NCBI Taxonomy" id="1637975"/>
    <lineage>
        <taxon>Bacteria</taxon>
        <taxon>Bacillati</taxon>
        <taxon>Bacillota</taxon>
        <taxon>Bacilli</taxon>
        <taxon>Bacillales</taxon>
        <taxon>Bacillaceae</taxon>
        <taxon>Cytobacillus</taxon>
    </lineage>
</organism>
<dbReference type="PATRIC" id="fig|1637975.4.peg.3733"/>
<accession>A0A0Q3VJ22</accession>
<proteinExistence type="predicted"/>
<dbReference type="Proteomes" id="UP000050996">
    <property type="component" value="Unassembled WGS sequence"/>
</dbReference>
<keyword evidence="1" id="KW-0175">Coiled coil</keyword>
<keyword evidence="3" id="KW-1185">Reference proteome</keyword>
<feature type="coiled-coil region" evidence="1">
    <location>
        <begin position="215"/>
        <end position="242"/>
    </location>
</feature>
<dbReference type="InterPro" id="IPR024562">
    <property type="entry name" value="YqhG"/>
</dbReference>
<dbReference type="RefSeq" id="WP_056685555.1">
    <property type="nucleotide sequence ID" value="NZ_LJIX01000006.1"/>
</dbReference>
<evidence type="ECO:0000313" key="2">
    <source>
        <dbReference type="EMBL" id="KQL20451.1"/>
    </source>
</evidence>
<dbReference type="EMBL" id="LJIX01000006">
    <property type="protein sequence ID" value="KQL20451.1"/>
    <property type="molecule type" value="Genomic_DNA"/>
</dbReference>
<reference evidence="2 3" key="1">
    <citation type="submission" date="2015-09" db="EMBL/GenBank/DDBJ databases">
        <title>Genome sequencing project for genomic taxonomy and phylogenomics of Bacillus-like bacteria.</title>
        <authorList>
            <person name="Liu B."/>
            <person name="Wang J."/>
            <person name="Zhu Y."/>
            <person name="Liu G."/>
            <person name="Chen Q."/>
            <person name="Chen Z."/>
            <person name="Lan J."/>
            <person name="Che J."/>
            <person name="Ge C."/>
            <person name="Shi H."/>
            <person name="Pan Z."/>
            <person name="Liu X."/>
        </authorList>
    </citation>
    <scope>NUCLEOTIDE SEQUENCE [LARGE SCALE GENOMIC DNA]</scope>
    <source>
        <strain evidence="2 3">FJAT-18043</strain>
    </source>
</reference>
<gene>
    <name evidence="2" type="ORF">AN957_18880</name>
</gene>
<evidence type="ECO:0000313" key="3">
    <source>
        <dbReference type="Proteomes" id="UP000050996"/>
    </source>
</evidence>
<evidence type="ECO:0008006" key="4">
    <source>
        <dbReference type="Google" id="ProtNLM"/>
    </source>
</evidence>
<sequence>MQQQEIQHFLERYFHANYCEMIESGPGYLTVQLTIELDKQLMNRPFYWHYLEKTGGIPNPLQLTMITNPEAAPKALKGETIHFGSPRLHQIFESTKKLAGYIRLYEKHKNTFGQQTPLRPWLGMNVRISYQCDRKRDVFRSIGLQLINGQMVEGFHDKLLELELTPKIPDYSFTLSPLIMPKSGMIRIQHFLQNEIDKEDHTWAEEATARWEKDLNLLEHFYKEMEEKEESYEIEKTALKEQYEPRINISIINGGLFYLTENAFQRSIVS</sequence>
<name>A0A0Q3VJ22_9BACI</name>
<comment type="caution">
    <text evidence="2">The sequence shown here is derived from an EMBL/GenBank/DDBJ whole genome shotgun (WGS) entry which is preliminary data.</text>
</comment>
<dbReference type="STRING" id="1637975.AN957_18880"/>
<protein>
    <recommendedName>
        <fullName evidence="4">YqhG</fullName>
    </recommendedName>
</protein>